<sequence length="214" mass="24333">MFISAAKLAVLLHTLRKPTIAGVSVFNVLAVCNTLFYTLLVFEYIFRTDPFTQSKSDYQVIPNTEPDMGLFGRRFINETGLKFFEYHRVFGMSVFHLLANYTLMFGLFFVQQYYLDWFTVAEFLSMVLPLSVIVHVVAMRCGVIVTTPYMTAFMNSAILRTFTAIQAVYPFRGVLMAGFYSGDFNAIAATSNNTIVAYPQGNYINGVEYRYDAM</sequence>
<gene>
    <name evidence="2" type="ORF">Faunusvirus18_13</name>
</gene>
<evidence type="ECO:0000256" key="1">
    <source>
        <dbReference type="SAM" id="Phobius"/>
    </source>
</evidence>
<feature type="transmembrane region" description="Helical" evidence="1">
    <location>
        <begin position="26"/>
        <end position="46"/>
    </location>
</feature>
<protein>
    <submittedName>
        <fullName evidence="2">Uncharacterized protein</fullName>
    </submittedName>
</protein>
<organism evidence="2">
    <name type="scientific">Faunusvirus sp</name>
    <dbReference type="NCBI Taxonomy" id="2487766"/>
    <lineage>
        <taxon>Viruses</taxon>
        <taxon>Varidnaviria</taxon>
        <taxon>Bamfordvirae</taxon>
        <taxon>Nucleocytoviricota</taxon>
        <taxon>Megaviricetes</taxon>
        <taxon>Imitervirales</taxon>
        <taxon>Mimiviridae</taxon>
    </lineage>
</organism>
<accession>A0A3G4ZX62</accession>
<keyword evidence="1" id="KW-0812">Transmembrane</keyword>
<keyword evidence="1" id="KW-1133">Transmembrane helix</keyword>
<evidence type="ECO:0000313" key="2">
    <source>
        <dbReference type="EMBL" id="AYV79508.1"/>
    </source>
</evidence>
<proteinExistence type="predicted"/>
<feature type="transmembrane region" description="Helical" evidence="1">
    <location>
        <begin position="126"/>
        <end position="150"/>
    </location>
</feature>
<reference evidence="2" key="1">
    <citation type="submission" date="2018-10" db="EMBL/GenBank/DDBJ databases">
        <title>Hidden diversity of soil giant viruses.</title>
        <authorList>
            <person name="Schulz F."/>
            <person name="Alteio L."/>
            <person name="Goudeau D."/>
            <person name="Ryan E.M."/>
            <person name="Malmstrom R.R."/>
            <person name="Blanchard J."/>
            <person name="Woyke T."/>
        </authorList>
    </citation>
    <scope>NUCLEOTIDE SEQUENCE</scope>
    <source>
        <strain evidence="2">FNV1</strain>
    </source>
</reference>
<name>A0A3G4ZX62_9VIRU</name>
<feature type="transmembrane region" description="Helical" evidence="1">
    <location>
        <begin position="89"/>
        <end position="114"/>
    </location>
</feature>
<keyword evidence="1" id="KW-0472">Membrane</keyword>
<dbReference type="EMBL" id="MK072149">
    <property type="protein sequence ID" value="AYV79508.1"/>
    <property type="molecule type" value="Genomic_DNA"/>
</dbReference>